<organism evidence="2 3">
    <name type="scientific">Thioflavicoccus mobilis 8321</name>
    <dbReference type="NCBI Taxonomy" id="765912"/>
    <lineage>
        <taxon>Bacteria</taxon>
        <taxon>Pseudomonadati</taxon>
        <taxon>Pseudomonadota</taxon>
        <taxon>Gammaproteobacteria</taxon>
        <taxon>Chromatiales</taxon>
        <taxon>Chromatiaceae</taxon>
        <taxon>Thioflavicoccus</taxon>
    </lineage>
</organism>
<dbReference type="PRINTS" id="PR00111">
    <property type="entry name" value="ABHYDROLASE"/>
</dbReference>
<dbReference type="KEGG" id="tmb:Thimo_2892"/>
<name>L0H1S1_9GAMM</name>
<evidence type="ECO:0000313" key="3">
    <source>
        <dbReference type="Proteomes" id="UP000010816"/>
    </source>
</evidence>
<dbReference type="OrthoDB" id="9779853at2"/>
<dbReference type="STRING" id="765912.Thimo_2892"/>
<keyword evidence="2" id="KW-0378">Hydrolase</keyword>
<dbReference type="HOGENOM" id="CLU_020336_49_0_6"/>
<gene>
    <name evidence="2" type="ORF">Thimo_2892</name>
</gene>
<keyword evidence="2" id="KW-0012">Acyltransferase</keyword>
<feature type="domain" description="AB hydrolase-1" evidence="1">
    <location>
        <begin position="34"/>
        <end position="160"/>
    </location>
</feature>
<accession>L0H1S1</accession>
<dbReference type="Pfam" id="PF00561">
    <property type="entry name" value="Abhydrolase_1"/>
    <property type="match status" value="1"/>
</dbReference>
<keyword evidence="3" id="KW-1185">Reference proteome</keyword>
<dbReference type="RefSeq" id="WP_015281721.1">
    <property type="nucleotide sequence ID" value="NC_019940.1"/>
</dbReference>
<evidence type="ECO:0000313" key="2">
    <source>
        <dbReference type="EMBL" id="AGA91590.1"/>
    </source>
</evidence>
<evidence type="ECO:0000259" key="1">
    <source>
        <dbReference type="Pfam" id="PF00561"/>
    </source>
</evidence>
<dbReference type="PANTHER" id="PTHR45763">
    <property type="entry name" value="HYDROLASE, ALPHA/BETA FOLD FAMILY PROTEIN, EXPRESSED-RELATED"/>
    <property type="match status" value="1"/>
</dbReference>
<keyword evidence="2" id="KW-0808">Transferase</keyword>
<dbReference type="InterPro" id="IPR000073">
    <property type="entry name" value="AB_hydrolase_1"/>
</dbReference>
<dbReference type="Gene3D" id="3.40.50.1820">
    <property type="entry name" value="alpha/beta hydrolase"/>
    <property type="match status" value="1"/>
</dbReference>
<protein>
    <submittedName>
        <fullName evidence="2">Putative hydrolase or acyltransferase of alpha/beta superfamily</fullName>
    </submittedName>
</protein>
<proteinExistence type="predicted"/>
<sequence length="319" mass="34444">MSTDHPTTPAPQHLRLADGRRLAYAEYGAAHGLPVLYCHGFPSSHREARLLEPAAHALGVRLVTLDRPGYGGSDALPGRTLLDWADDCAQVLDRLGLERVALIGVSGGGPFALACAARIPTRLSACTLVCPLGPVYRAEVLAAMPRPARAALQLVRKAPRFARLVYGPPVSDLLARWPTLIERIRDAAAPRIDRTLLAEPEIRAIMNGNLRDALGAGAHGALRDIQLYTQPWGFDVADVDLAIDLWHGEIDGSVPVAHAHWYARHLRRCTSHILPGEGHFSLPLRHAEAILTQLIERAATPAGRKATTTMQIDAPGSRA</sequence>
<dbReference type="Proteomes" id="UP000010816">
    <property type="component" value="Chromosome"/>
</dbReference>
<dbReference type="SUPFAM" id="SSF53474">
    <property type="entry name" value="alpha/beta-Hydrolases"/>
    <property type="match status" value="1"/>
</dbReference>
<dbReference type="GO" id="GO:0016787">
    <property type="term" value="F:hydrolase activity"/>
    <property type="evidence" value="ECO:0007669"/>
    <property type="project" value="UniProtKB-KW"/>
</dbReference>
<dbReference type="PANTHER" id="PTHR45763:SF46">
    <property type="entry name" value="AB HYDROLASE-1 DOMAIN-CONTAINING PROTEIN"/>
    <property type="match status" value="1"/>
</dbReference>
<reference evidence="2 3" key="1">
    <citation type="submission" date="2011-09" db="EMBL/GenBank/DDBJ databases">
        <title>Complete sequence of chromosome of Thioflavicoccus mobilis 8321.</title>
        <authorList>
            <consortium name="US DOE Joint Genome Institute"/>
            <person name="Lucas S."/>
            <person name="Han J."/>
            <person name="Lapidus A."/>
            <person name="Cheng J.-F."/>
            <person name="Goodwin L."/>
            <person name="Pitluck S."/>
            <person name="Peters L."/>
            <person name="Ovchinnikova G."/>
            <person name="Lu M."/>
            <person name="Detter J.C."/>
            <person name="Han C."/>
            <person name="Tapia R."/>
            <person name="Land M."/>
            <person name="Hauser L."/>
            <person name="Kyrpides N."/>
            <person name="Ivanova N."/>
            <person name="Pagani I."/>
            <person name="Vogl K."/>
            <person name="Liu Z."/>
            <person name="Imhoff J."/>
            <person name="Thiel V."/>
            <person name="Frigaard N.-U."/>
            <person name="Bryant D."/>
            <person name="Woyke T."/>
        </authorList>
    </citation>
    <scope>NUCLEOTIDE SEQUENCE [LARGE SCALE GENOMIC DNA]</scope>
    <source>
        <strain evidence="2 3">8321</strain>
    </source>
</reference>
<dbReference type="eggNOG" id="COG0596">
    <property type="taxonomic scope" value="Bacteria"/>
</dbReference>
<dbReference type="GO" id="GO:0016746">
    <property type="term" value="F:acyltransferase activity"/>
    <property type="evidence" value="ECO:0007669"/>
    <property type="project" value="UniProtKB-KW"/>
</dbReference>
<dbReference type="AlphaFoldDB" id="L0H1S1"/>
<dbReference type="InterPro" id="IPR029058">
    <property type="entry name" value="AB_hydrolase_fold"/>
</dbReference>
<dbReference type="EMBL" id="CP003051">
    <property type="protein sequence ID" value="AGA91590.1"/>
    <property type="molecule type" value="Genomic_DNA"/>
</dbReference>